<dbReference type="GO" id="GO:0005049">
    <property type="term" value="F:nuclear export signal receptor activity"/>
    <property type="evidence" value="ECO:0007669"/>
    <property type="project" value="TreeGrafter"/>
</dbReference>
<dbReference type="Pfam" id="PF03378">
    <property type="entry name" value="CAS_CSE1"/>
    <property type="match status" value="1"/>
</dbReference>
<accession>A0AAD5SH83</accession>
<dbReference type="GO" id="GO:0006606">
    <property type="term" value="P:protein import into nucleus"/>
    <property type="evidence" value="ECO:0007669"/>
    <property type="project" value="TreeGrafter"/>
</dbReference>
<dbReference type="Proteomes" id="UP001212841">
    <property type="component" value="Unassembled WGS sequence"/>
</dbReference>
<keyword evidence="10" id="KW-1185">Reference proteome</keyword>
<dbReference type="GO" id="GO:0005635">
    <property type="term" value="C:nuclear envelope"/>
    <property type="evidence" value="ECO:0007669"/>
    <property type="project" value="TreeGrafter"/>
</dbReference>
<dbReference type="PANTHER" id="PTHR10997:SF8">
    <property type="entry name" value="EXPORTIN-2"/>
    <property type="match status" value="1"/>
</dbReference>
<dbReference type="InterPro" id="IPR005043">
    <property type="entry name" value="XPO2_C"/>
</dbReference>
<evidence type="ECO:0000256" key="1">
    <source>
        <dbReference type="ARBA" id="ARBA00004123"/>
    </source>
</evidence>
<feature type="domain" description="Importin N-terminal" evidence="8">
    <location>
        <begin position="29"/>
        <end position="103"/>
    </location>
</feature>
<name>A0AAD5SH83_9FUNG</name>
<reference evidence="9" key="1">
    <citation type="submission" date="2020-05" db="EMBL/GenBank/DDBJ databases">
        <title>Phylogenomic resolution of chytrid fungi.</title>
        <authorList>
            <person name="Stajich J.E."/>
            <person name="Amses K."/>
            <person name="Simmons R."/>
            <person name="Seto K."/>
            <person name="Myers J."/>
            <person name="Bonds A."/>
            <person name="Quandt C.A."/>
            <person name="Barry K."/>
            <person name="Liu P."/>
            <person name="Grigoriev I."/>
            <person name="Longcore J.E."/>
            <person name="James T.Y."/>
        </authorList>
    </citation>
    <scope>NUCLEOTIDE SEQUENCE</scope>
    <source>
        <strain evidence="9">JEL0318</strain>
    </source>
</reference>
<protein>
    <submittedName>
        <fullName evidence="9">Importin-alpha export receptor</fullName>
    </submittedName>
</protein>
<evidence type="ECO:0000256" key="6">
    <source>
        <dbReference type="ARBA" id="ARBA00022927"/>
    </source>
</evidence>
<dbReference type="PANTHER" id="PTHR10997">
    <property type="entry name" value="IMPORTIN-7, 8, 11"/>
    <property type="match status" value="1"/>
</dbReference>
<keyword evidence="5" id="KW-0963">Cytoplasm</keyword>
<dbReference type="GO" id="GO:0005829">
    <property type="term" value="C:cytosol"/>
    <property type="evidence" value="ECO:0007669"/>
    <property type="project" value="TreeGrafter"/>
</dbReference>
<keyword evidence="6" id="KW-0653">Protein transport</keyword>
<dbReference type="GO" id="GO:0006611">
    <property type="term" value="P:protein export from nucleus"/>
    <property type="evidence" value="ECO:0007669"/>
    <property type="project" value="TreeGrafter"/>
</dbReference>
<dbReference type="InterPro" id="IPR011989">
    <property type="entry name" value="ARM-like"/>
</dbReference>
<evidence type="ECO:0000256" key="5">
    <source>
        <dbReference type="ARBA" id="ARBA00022490"/>
    </source>
</evidence>
<comment type="subcellular location">
    <subcellularLocation>
        <location evidence="2">Cytoplasm</location>
    </subcellularLocation>
    <subcellularLocation>
        <location evidence="1">Nucleus</location>
    </subcellularLocation>
</comment>
<keyword evidence="9" id="KW-0675">Receptor</keyword>
<dbReference type="AlphaFoldDB" id="A0AAD5SH83"/>
<dbReference type="GO" id="GO:0031267">
    <property type="term" value="F:small GTPase binding"/>
    <property type="evidence" value="ECO:0007669"/>
    <property type="project" value="InterPro"/>
</dbReference>
<evidence type="ECO:0000313" key="10">
    <source>
        <dbReference type="Proteomes" id="UP001212841"/>
    </source>
</evidence>
<evidence type="ECO:0000256" key="7">
    <source>
        <dbReference type="ARBA" id="ARBA00023242"/>
    </source>
</evidence>
<sequence length="953" mass="106801">MEATPENLQVIMGALEKTLDPVYDVRKQAENTLSQGEKVGNFSVILLQIVGQGDMNPVVRKAGALYFKNFVKKYWKQVEGEPDFINETDRNNIKAAIVRVMISVPRDLQAQLSEAISMIADNDFPFAWANLLEDLLANLNPNDYNVNIGVLQTAHSIFRRYRHQFASDRLFAEIKFVLDTFAAPYLQFFLQTDALITANANNKEALKPLMQCLLLLFKIFWSLNSQEFAEFFEDHYGEFVGLMRKYLVYMNPEVDDGDEDEPGVLEKIKTVICEVAHMYASKYAEDFKDLKEFVELVWKLVIGLGPQQKNDLLVSKAIAFLTVVVRQLPNKPIFENPEALNNICQNVVLPNMQLRESDVEQFEDDPIEYIRKDLEGDDTESRRRAASDLIKGLLEHFKKEVSQICMGYIQGYLAQYERNKLNEWRSKDAALYLIMSLSAQSSTVQAGATKTNEFVPILPVLETQVLPDLQVGGEGGIHPIIKVDAIKYLVLFRSQLDKQVLSQIFPALLQHLGSDNYVVYTYAAICIEKILGMKVESGGRRVLMFNQEDVAPVAQALLTRLFQLIEGGKTPEKVAENDYLMKTVMRLIAIAREETLPYVTNILDALTRIIGEISKNPSNPKFNHYAFESLGGLIRFICAKNPALVTSFEDALFPRFEAILAADVVEFMPYVFQLSSQLLEYHQGLAVPDKFKALLPLVLTPALWESTGNIPALVKLLKAYVAKGSGYLVESNLLVQVLGVCRKLVGSKANDQHGFELLTVVFEVVPTSVLAEYLKPIFILFLTRLQSSKTSKFSSGFLNFLCFLCVVEKEGWGVDAVFEVLDGIQPGIFTGLSTGVLIPEVGDVKTPDDRKLCGVGLTNLLTRSERILGDGYIGLWPTLFTATINLINKPIADQHEDDDPLANVDLEDVGYQTQYSRLASSTGKKRDYVAHVTDVKRYFVEGLAGFVGGVGLV</sequence>
<evidence type="ECO:0000256" key="2">
    <source>
        <dbReference type="ARBA" id="ARBA00004496"/>
    </source>
</evidence>
<dbReference type="FunFam" id="1.25.10.10:FF:000057">
    <property type="entry name" value="Exportin-2 isoform 1"/>
    <property type="match status" value="1"/>
</dbReference>
<evidence type="ECO:0000259" key="8">
    <source>
        <dbReference type="PROSITE" id="PS50166"/>
    </source>
</evidence>
<comment type="similarity">
    <text evidence="3">Belongs to the XPO2/CSE1 family.</text>
</comment>
<dbReference type="SUPFAM" id="SSF48371">
    <property type="entry name" value="ARM repeat"/>
    <property type="match status" value="1"/>
</dbReference>
<comment type="caution">
    <text evidence="9">The sequence shown here is derived from an EMBL/GenBank/DDBJ whole genome shotgun (WGS) entry which is preliminary data.</text>
</comment>
<evidence type="ECO:0000313" key="9">
    <source>
        <dbReference type="EMBL" id="KAJ3054316.1"/>
    </source>
</evidence>
<dbReference type="InterPro" id="IPR013713">
    <property type="entry name" value="XPO2_central"/>
</dbReference>
<dbReference type="Gene3D" id="1.25.10.10">
    <property type="entry name" value="Leucine-rich Repeat Variant"/>
    <property type="match status" value="1"/>
</dbReference>
<dbReference type="PROSITE" id="PS50166">
    <property type="entry name" value="IMPORTIN_B_NT"/>
    <property type="match status" value="1"/>
</dbReference>
<dbReference type="SMART" id="SM00913">
    <property type="entry name" value="IBN_N"/>
    <property type="match status" value="1"/>
</dbReference>
<dbReference type="Pfam" id="PF03810">
    <property type="entry name" value="IBN_N"/>
    <property type="match status" value="1"/>
</dbReference>
<dbReference type="InterPro" id="IPR001494">
    <property type="entry name" value="Importin-beta_N"/>
</dbReference>
<dbReference type="EMBL" id="JADGJD010000144">
    <property type="protein sequence ID" value="KAJ3054316.1"/>
    <property type="molecule type" value="Genomic_DNA"/>
</dbReference>
<keyword evidence="7" id="KW-0539">Nucleus</keyword>
<keyword evidence="4" id="KW-0813">Transport</keyword>
<proteinExistence type="inferred from homology"/>
<dbReference type="Pfam" id="PF08506">
    <property type="entry name" value="Cse1"/>
    <property type="match status" value="1"/>
</dbReference>
<evidence type="ECO:0000256" key="4">
    <source>
        <dbReference type="ARBA" id="ARBA00022448"/>
    </source>
</evidence>
<evidence type="ECO:0000256" key="3">
    <source>
        <dbReference type="ARBA" id="ARBA00008669"/>
    </source>
</evidence>
<gene>
    <name evidence="9" type="primary">CSE1</name>
    <name evidence="9" type="ORF">HK097_002099</name>
</gene>
<organism evidence="9 10">
    <name type="scientific">Rhizophlyctis rosea</name>
    <dbReference type="NCBI Taxonomy" id="64517"/>
    <lineage>
        <taxon>Eukaryota</taxon>
        <taxon>Fungi</taxon>
        <taxon>Fungi incertae sedis</taxon>
        <taxon>Chytridiomycota</taxon>
        <taxon>Chytridiomycota incertae sedis</taxon>
        <taxon>Chytridiomycetes</taxon>
        <taxon>Rhizophlyctidales</taxon>
        <taxon>Rhizophlyctidaceae</taxon>
        <taxon>Rhizophlyctis</taxon>
    </lineage>
</organism>
<dbReference type="InterPro" id="IPR016024">
    <property type="entry name" value="ARM-type_fold"/>
</dbReference>